<feature type="transmembrane region" description="Helical" evidence="1">
    <location>
        <begin position="6"/>
        <end position="24"/>
    </location>
</feature>
<dbReference type="Pfam" id="PF08592">
    <property type="entry name" value="Anthrone_oxy"/>
    <property type="match status" value="1"/>
</dbReference>
<gene>
    <name evidence="2" type="ORF">RSO01_04610</name>
</gene>
<dbReference type="Proteomes" id="UP000321058">
    <property type="component" value="Unassembled WGS sequence"/>
</dbReference>
<keyword evidence="3" id="KW-1185">Reference proteome</keyword>
<keyword evidence="1" id="KW-0812">Transmembrane</keyword>
<dbReference type="EMBL" id="BKAJ01000005">
    <property type="protein sequence ID" value="GEP53295.1"/>
    <property type="molecule type" value="Genomic_DNA"/>
</dbReference>
<dbReference type="PANTHER" id="PTHR36535">
    <property type="entry name" value="YALI0E30327P"/>
    <property type="match status" value="1"/>
</dbReference>
<keyword evidence="1" id="KW-1133">Transmembrane helix</keyword>
<dbReference type="PANTHER" id="PTHR36535:SF1">
    <property type="entry name" value="DUF1772 DOMAIN-CONTAINING PROTEIN"/>
    <property type="match status" value="1"/>
</dbReference>
<protein>
    <recommendedName>
        <fullName evidence="4">DUF1772 domain-containing protein</fullName>
    </recommendedName>
</protein>
<accession>A0A512N2T0</accession>
<organism evidence="2 3">
    <name type="scientific">Reyranella soli</name>
    <dbReference type="NCBI Taxonomy" id="1230389"/>
    <lineage>
        <taxon>Bacteria</taxon>
        <taxon>Pseudomonadati</taxon>
        <taxon>Pseudomonadota</taxon>
        <taxon>Alphaproteobacteria</taxon>
        <taxon>Hyphomicrobiales</taxon>
        <taxon>Reyranellaceae</taxon>
        <taxon>Reyranella</taxon>
    </lineage>
</organism>
<evidence type="ECO:0000313" key="2">
    <source>
        <dbReference type="EMBL" id="GEP53295.1"/>
    </source>
</evidence>
<feature type="transmembrane region" description="Helical" evidence="1">
    <location>
        <begin position="75"/>
        <end position="94"/>
    </location>
</feature>
<evidence type="ECO:0008006" key="4">
    <source>
        <dbReference type="Google" id="ProtNLM"/>
    </source>
</evidence>
<dbReference type="OrthoDB" id="7473921at2"/>
<evidence type="ECO:0000313" key="3">
    <source>
        <dbReference type="Proteomes" id="UP000321058"/>
    </source>
</evidence>
<comment type="caution">
    <text evidence="2">The sequence shown here is derived from an EMBL/GenBank/DDBJ whole genome shotgun (WGS) entry which is preliminary data.</text>
</comment>
<dbReference type="AlphaFoldDB" id="A0A512N2T0"/>
<name>A0A512N2T0_9HYPH</name>
<feature type="transmembrane region" description="Helical" evidence="1">
    <location>
        <begin position="45"/>
        <end position="69"/>
    </location>
</feature>
<keyword evidence="1" id="KW-0472">Membrane</keyword>
<sequence>MLLGHLALIVAASFASAAFYVNFAEQPARLALDDRMALLQWQRSYARAALMQASLALLGFLLGLAAWWWQGRDALWLAGAVAMLAPWPWTLLVIKPVNDRLNAAAPERAGADSRLLIERWGRLHAGRTAFGILATILFLCAII</sequence>
<reference evidence="2 3" key="1">
    <citation type="submission" date="2019-07" db="EMBL/GenBank/DDBJ databases">
        <title>Whole genome shotgun sequence of Reyranella soli NBRC 108950.</title>
        <authorList>
            <person name="Hosoyama A."/>
            <person name="Uohara A."/>
            <person name="Ohji S."/>
            <person name="Ichikawa N."/>
        </authorList>
    </citation>
    <scope>NUCLEOTIDE SEQUENCE [LARGE SCALE GENOMIC DNA]</scope>
    <source>
        <strain evidence="2 3">NBRC 108950</strain>
    </source>
</reference>
<evidence type="ECO:0000256" key="1">
    <source>
        <dbReference type="SAM" id="Phobius"/>
    </source>
</evidence>
<proteinExistence type="predicted"/>
<dbReference type="InterPro" id="IPR013901">
    <property type="entry name" value="Anthrone_oxy"/>
</dbReference>